<dbReference type="Proteomes" id="UP000637578">
    <property type="component" value="Unassembled WGS sequence"/>
</dbReference>
<organism evidence="1 2">
    <name type="scientific">Longimycelium tulufanense</name>
    <dbReference type="NCBI Taxonomy" id="907463"/>
    <lineage>
        <taxon>Bacteria</taxon>
        <taxon>Bacillati</taxon>
        <taxon>Actinomycetota</taxon>
        <taxon>Actinomycetes</taxon>
        <taxon>Pseudonocardiales</taxon>
        <taxon>Pseudonocardiaceae</taxon>
        <taxon>Longimycelium</taxon>
    </lineage>
</organism>
<evidence type="ECO:0000313" key="2">
    <source>
        <dbReference type="Proteomes" id="UP000637578"/>
    </source>
</evidence>
<gene>
    <name evidence="1" type="ORF">GCM10012275_26850</name>
</gene>
<proteinExistence type="predicted"/>
<dbReference type="EMBL" id="BMMK01000010">
    <property type="protein sequence ID" value="GGM54339.1"/>
    <property type="molecule type" value="Genomic_DNA"/>
</dbReference>
<reference evidence="1" key="2">
    <citation type="submission" date="2020-09" db="EMBL/GenBank/DDBJ databases">
        <authorList>
            <person name="Sun Q."/>
            <person name="Zhou Y."/>
        </authorList>
    </citation>
    <scope>NUCLEOTIDE SEQUENCE</scope>
    <source>
        <strain evidence="1">CGMCC 4.5737</strain>
    </source>
</reference>
<protein>
    <submittedName>
        <fullName evidence="1">Uncharacterized protein</fullName>
    </submittedName>
</protein>
<comment type="caution">
    <text evidence="1">The sequence shown here is derived from an EMBL/GenBank/DDBJ whole genome shotgun (WGS) entry which is preliminary data.</text>
</comment>
<reference evidence="1" key="1">
    <citation type="journal article" date="2014" name="Int. J. Syst. Evol. Microbiol.">
        <title>Complete genome sequence of Corynebacterium casei LMG S-19264T (=DSM 44701T), isolated from a smear-ripened cheese.</title>
        <authorList>
            <consortium name="US DOE Joint Genome Institute (JGI-PGF)"/>
            <person name="Walter F."/>
            <person name="Albersmeier A."/>
            <person name="Kalinowski J."/>
            <person name="Ruckert C."/>
        </authorList>
    </citation>
    <scope>NUCLEOTIDE SEQUENCE</scope>
    <source>
        <strain evidence="1">CGMCC 4.5737</strain>
    </source>
</reference>
<name>A0A8J3CBE9_9PSEU</name>
<dbReference type="AlphaFoldDB" id="A0A8J3CBE9"/>
<evidence type="ECO:0000313" key="1">
    <source>
        <dbReference type="EMBL" id="GGM54339.1"/>
    </source>
</evidence>
<keyword evidence="2" id="KW-1185">Reference proteome</keyword>
<sequence>MGGPERGHEADWGAWNRPTLVPFGERNLGEHVTDPDHAEKVAKARQLLEEWTDNPDLVKAMAEEFGEPVVGSGEVVAMQDLVRRVDAGLAKAVAGELTESDALAAVEAAAEAVALLQACRDALIDTARRLPEPVNWQALGEATDQPPASLEKHYDQVTASPELGAFFEAAEDPTARMGLWFGYHASRSGGQDGGACPTPE</sequence>
<accession>A0A8J3CBE9</accession>